<feature type="region of interest" description="Disordered" evidence="1">
    <location>
        <begin position="138"/>
        <end position="218"/>
    </location>
</feature>
<evidence type="ECO:0000313" key="2">
    <source>
        <dbReference type="EMBL" id="KAJ8982826.1"/>
    </source>
</evidence>
<name>A0ABQ9JY93_9CUCU</name>
<reference evidence="2" key="1">
    <citation type="journal article" date="2023" name="Insect Mol. Biol.">
        <title>Genome sequencing provides insights into the evolution of gene families encoding plant cell wall-degrading enzymes in longhorned beetles.</title>
        <authorList>
            <person name="Shin N.R."/>
            <person name="Okamura Y."/>
            <person name="Kirsch R."/>
            <person name="Pauchet Y."/>
        </authorList>
    </citation>
    <scope>NUCLEOTIDE SEQUENCE</scope>
    <source>
        <strain evidence="2">MMC_N1</strain>
    </source>
</reference>
<dbReference type="EMBL" id="JAPWTJ010000106">
    <property type="protein sequence ID" value="KAJ8982826.1"/>
    <property type="molecule type" value="Genomic_DNA"/>
</dbReference>
<feature type="non-terminal residue" evidence="2">
    <location>
        <position position="218"/>
    </location>
</feature>
<comment type="caution">
    <text evidence="2">The sequence shown here is derived from an EMBL/GenBank/DDBJ whole genome shotgun (WGS) entry which is preliminary data.</text>
</comment>
<organism evidence="2 3">
    <name type="scientific">Molorchus minor</name>
    <dbReference type="NCBI Taxonomy" id="1323400"/>
    <lineage>
        <taxon>Eukaryota</taxon>
        <taxon>Metazoa</taxon>
        <taxon>Ecdysozoa</taxon>
        <taxon>Arthropoda</taxon>
        <taxon>Hexapoda</taxon>
        <taxon>Insecta</taxon>
        <taxon>Pterygota</taxon>
        <taxon>Neoptera</taxon>
        <taxon>Endopterygota</taxon>
        <taxon>Coleoptera</taxon>
        <taxon>Polyphaga</taxon>
        <taxon>Cucujiformia</taxon>
        <taxon>Chrysomeloidea</taxon>
        <taxon>Cerambycidae</taxon>
        <taxon>Lamiinae</taxon>
        <taxon>Monochamini</taxon>
        <taxon>Molorchus</taxon>
    </lineage>
</organism>
<protein>
    <submittedName>
        <fullName evidence="2">Uncharacterized protein</fullName>
    </submittedName>
</protein>
<sequence length="218" mass="23904">MNFVTNVLKKYIQNEHLDTDKDTKMAIASPDKENHPLPELTVTDKSPSEISGLVKDVAKVRLSVLKAFDPLYSESPQTAKVVEKTQHKVRPQLVIEDSDSETFVDAAYNVPSDEEGASQKPATDYILEQSLLKFTPQISNIPSSTSPSSESVDRDNLPTSDNKDSTEEKPKDSAEVLCETIKVNKEDTTTSVSIHGDSTGSDVSDIKTDTPEKSDESC</sequence>
<dbReference type="Proteomes" id="UP001162164">
    <property type="component" value="Unassembled WGS sequence"/>
</dbReference>
<feature type="compositionally biased region" description="Polar residues" evidence="1">
    <location>
        <begin position="189"/>
        <end position="202"/>
    </location>
</feature>
<proteinExistence type="predicted"/>
<feature type="compositionally biased region" description="Basic and acidic residues" evidence="1">
    <location>
        <begin position="204"/>
        <end position="218"/>
    </location>
</feature>
<evidence type="ECO:0000256" key="1">
    <source>
        <dbReference type="SAM" id="MobiDB-lite"/>
    </source>
</evidence>
<keyword evidence="3" id="KW-1185">Reference proteome</keyword>
<evidence type="ECO:0000313" key="3">
    <source>
        <dbReference type="Proteomes" id="UP001162164"/>
    </source>
</evidence>
<feature type="compositionally biased region" description="Low complexity" evidence="1">
    <location>
        <begin position="138"/>
        <end position="150"/>
    </location>
</feature>
<gene>
    <name evidence="2" type="ORF">NQ317_010447</name>
</gene>
<accession>A0ABQ9JY93</accession>
<feature type="compositionally biased region" description="Basic and acidic residues" evidence="1">
    <location>
        <begin position="151"/>
        <end position="174"/>
    </location>
</feature>